<reference evidence="4" key="1">
    <citation type="journal article" date="2019" name="Int. J. Syst. Evol. Microbiol.">
        <title>The Global Catalogue of Microorganisms (GCM) 10K type strain sequencing project: providing services to taxonomists for standard genome sequencing and annotation.</title>
        <authorList>
            <consortium name="The Broad Institute Genomics Platform"/>
            <consortium name="The Broad Institute Genome Sequencing Center for Infectious Disease"/>
            <person name="Wu L."/>
            <person name="Ma J."/>
        </authorList>
    </citation>
    <scope>NUCLEOTIDE SEQUENCE [LARGE SCALE GENOMIC DNA]</scope>
    <source>
        <strain evidence="4">ZS-22-S1</strain>
    </source>
</reference>
<keyword evidence="4" id="KW-1185">Reference proteome</keyword>
<dbReference type="Proteomes" id="UP001595859">
    <property type="component" value="Unassembled WGS sequence"/>
</dbReference>
<accession>A0ABV9RY57</accession>
<sequence>MNSPNYPPPGGPQGPQGPYGPPQDQPYGQRPPGGQPFGAPPPPQGQPYGGPPPQGQPFGGPAPQGLAGPGGPGGPGTPPGGYGTPPPPPPAKKNTGTSIKIVLGVVVLAAVGVFAFIRWGTSPASSEVGDCIKVNNASSVNADVEKIDCNDPAAAYKVAATFDDSSASCPDEANSNYVSYTEAGRGGLKLCLTLNAKEGECFVRGDSDERVDCGDPKATFKVIKILTGTTDPSGCPEETTDGHIYAEPATVQCFGEPTADQA</sequence>
<feature type="compositionally biased region" description="Pro residues" evidence="1">
    <location>
        <begin position="1"/>
        <end position="12"/>
    </location>
</feature>
<evidence type="ECO:0000256" key="2">
    <source>
        <dbReference type="SAM" id="Phobius"/>
    </source>
</evidence>
<evidence type="ECO:0000313" key="3">
    <source>
        <dbReference type="EMBL" id="MFC4854288.1"/>
    </source>
</evidence>
<gene>
    <name evidence="3" type="ORF">ACFPCV_12310</name>
</gene>
<protein>
    <submittedName>
        <fullName evidence="3">Uncharacterized protein</fullName>
    </submittedName>
</protein>
<comment type="caution">
    <text evidence="3">The sequence shown here is derived from an EMBL/GenBank/DDBJ whole genome shotgun (WGS) entry which is preliminary data.</text>
</comment>
<feature type="compositionally biased region" description="Gly residues" evidence="1">
    <location>
        <begin position="67"/>
        <end position="83"/>
    </location>
</feature>
<feature type="region of interest" description="Disordered" evidence="1">
    <location>
        <begin position="1"/>
        <end position="95"/>
    </location>
</feature>
<evidence type="ECO:0000313" key="4">
    <source>
        <dbReference type="Proteomes" id="UP001595859"/>
    </source>
</evidence>
<feature type="compositionally biased region" description="Pro residues" evidence="1">
    <location>
        <begin position="38"/>
        <end position="55"/>
    </location>
</feature>
<dbReference type="RefSeq" id="WP_378056234.1">
    <property type="nucleotide sequence ID" value="NZ_JBHSIS010000006.1"/>
</dbReference>
<keyword evidence="2" id="KW-0472">Membrane</keyword>
<organism evidence="3 4">
    <name type="scientific">Actinophytocola glycyrrhizae</name>
    <dbReference type="NCBI Taxonomy" id="2044873"/>
    <lineage>
        <taxon>Bacteria</taxon>
        <taxon>Bacillati</taxon>
        <taxon>Actinomycetota</taxon>
        <taxon>Actinomycetes</taxon>
        <taxon>Pseudonocardiales</taxon>
        <taxon>Pseudonocardiaceae</taxon>
    </lineage>
</organism>
<proteinExistence type="predicted"/>
<dbReference type="EMBL" id="JBHSIS010000006">
    <property type="protein sequence ID" value="MFC4854288.1"/>
    <property type="molecule type" value="Genomic_DNA"/>
</dbReference>
<keyword evidence="2" id="KW-1133">Transmembrane helix</keyword>
<evidence type="ECO:0000256" key="1">
    <source>
        <dbReference type="SAM" id="MobiDB-lite"/>
    </source>
</evidence>
<feature type="transmembrane region" description="Helical" evidence="2">
    <location>
        <begin position="101"/>
        <end position="121"/>
    </location>
</feature>
<keyword evidence="2" id="KW-0812">Transmembrane</keyword>
<name>A0ABV9RY57_9PSEU</name>